<dbReference type="AlphaFoldDB" id="A0A1G4KJP3"/>
<evidence type="ECO:0000256" key="4">
    <source>
        <dbReference type="ARBA" id="ARBA00023054"/>
    </source>
</evidence>
<dbReference type="STRING" id="1230905.A0A1G4KJP3"/>
<accession>A0A1G4KJP3</accession>
<reference evidence="8" key="1">
    <citation type="submission" date="2016-03" db="EMBL/GenBank/DDBJ databases">
        <authorList>
            <person name="Devillers H."/>
        </authorList>
    </citation>
    <scope>NUCLEOTIDE SEQUENCE [LARGE SCALE GENOMIC DNA]</scope>
</reference>
<dbReference type="InterPro" id="IPR048627">
    <property type="entry name" value="Sec10_HB"/>
</dbReference>
<dbReference type="GO" id="GO:0006887">
    <property type="term" value="P:exocytosis"/>
    <property type="evidence" value="ECO:0007669"/>
    <property type="project" value="UniProtKB-KW"/>
</dbReference>
<dbReference type="GO" id="GO:0006893">
    <property type="term" value="P:Golgi to plasma membrane transport"/>
    <property type="evidence" value="ECO:0007669"/>
    <property type="project" value="TreeGrafter"/>
</dbReference>
<gene>
    <name evidence="7" type="ORF">LAMI_0H18404G</name>
</gene>
<feature type="domain" description="Exocyst complex component Sec10-like alpha-helical bundle" evidence="5">
    <location>
        <begin position="177"/>
        <end position="803"/>
    </location>
</feature>
<keyword evidence="4" id="KW-0175">Coiled coil</keyword>
<evidence type="ECO:0000256" key="1">
    <source>
        <dbReference type="ARBA" id="ARBA00006572"/>
    </source>
</evidence>
<evidence type="ECO:0000313" key="7">
    <source>
        <dbReference type="EMBL" id="SCV04703.1"/>
    </source>
</evidence>
<evidence type="ECO:0000313" key="8">
    <source>
        <dbReference type="Proteomes" id="UP000191024"/>
    </source>
</evidence>
<proteinExistence type="inferred from homology"/>
<dbReference type="Pfam" id="PF07393">
    <property type="entry name" value="Sec10_HB"/>
    <property type="match status" value="1"/>
</dbReference>
<dbReference type="InterPro" id="IPR009976">
    <property type="entry name" value="Sec10-like"/>
</dbReference>
<dbReference type="PANTHER" id="PTHR12100">
    <property type="entry name" value="SEC10"/>
    <property type="match status" value="1"/>
</dbReference>
<keyword evidence="2" id="KW-0813">Transport</keyword>
<protein>
    <submittedName>
        <fullName evidence="7">LAMI_0H18404g1_1</fullName>
    </submittedName>
</protein>
<dbReference type="Proteomes" id="UP000191024">
    <property type="component" value="Chromosome H"/>
</dbReference>
<evidence type="ECO:0000259" key="5">
    <source>
        <dbReference type="Pfam" id="PF07393"/>
    </source>
</evidence>
<comment type="similarity">
    <text evidence="1">Belongs to the SEC10 family.</text>
</comment>
<feature type="domain" description="Exocyst complex component Sec10 N-terminal" evidence="6">
    <location>
        <begin position="53"/>
        <end position="167"/>
    </location>
</feature>
<dbReference type="InterPro" id="IPR048625">
    <property type="entry name" value="Sec10_N"/>
</dbReference>
<dbReference type="PANTHER" id="PTHR12100:SF0">
    <property type="entry name" value="EXOCYST COMPLEX COMPONENT 5"/>
    <property type="match status" value="1"/>
</dbReference>
<organism evidence="7 8">
    <name type="scientific">Lachancea mirantina</name>
    <dbReference type="NCBI Taxonomy" id="1230905"/>
    <lineage>
        <taxon>Eukaryota</taxon>
        <taxon>Fungi</taxon>
        <taxon>Dikarya</taxon>
        <taxon>Ascomycota</taxon>
        <taxon>Saccharomycotina</taxon>
        <taxon>Saccharomycetes</taxon>
        <taxon>Saccharomycetales</taxon>
        <taxon>Saccharomycetaceae</taxon>
        <taxon>Lachancea</taxon>
    </lineage>
</organism>
<keyword evidence="3" id="KW-0268">Exocytosis</keyword>
<sequence>MNSLYQLDPKWKRLLTSDNFLGGLTVHEYVQEISEDYSLKNTAATNTWEHLDPKPYVRTFESTLRELKKLQNETGNEREQLERDVSRQELIHANRVMLLSQKLRTIVNHCAELDESLSTVSQSVSPLGEQLEKAIKRKNIYINSTDLLSHYSMFYQKGHSKELEALRRAEDWELKAKAATIMRNLLLLTKKIETRAMTRSLETTSNIEKRSEIMENELLIEFNSAYRQNDFEKLSRIALILDRLNGGVNVIQSFINQHEYFLDEGQLDHDKHVTFSQTFKEELGNPDCHGPFYEPGIVEKLETIKGVVKEESEIVLKVFEVKSQQVMQLFIQRIYAQKIQFNVEYLLSASLTVSNLAYARMLHAVYSLLHHFSKDLCDFFQNSRIERSGLIVATLEHCNAEILSSKINDLTNYAVLEKRSLESIMTRKCSSFLNAHEKEIRSGTLSSKLLSIPQHVDEADPLASNRSTSGRFTHFNNLFKHYSERDKKGMAKMSDQGYDVSEQQTAEDDKFSLKIVDGMMKCAVESIARAMELIPGHSYQFCLSLVEILLSGTVGSYIECGLEVSFHLLLKSDMTKDKAVNLSHLEYVTKSTEMLSLVSTSIKTVVLPLLGNTSAIKKDVISLTNSFLKRCELMSSLIIEETIEVCSRRFAYSLSKQKKKDFLPRSQDILDQDTLPASEIISDLMKISTQVSVFLKNDNLRVFYVTVGRRLFNILLEHYKKFQVNSMGGIIVTKDIIGIQNAIEPWNISELNDCFATLRELANLFSVQPDLLESLMKEGHLLKVERSTITEYVYRREDFNNESFVTKFKLNLKI</sequence>
<evidence type="ECO:0000259" key="6">
    <source>
        <dbReference type="Pfam" id="PF20667"/>
    </source>
</evidence>
<dbReference type="OrthoDB" id="125856at2759"/>
<evidence type="ECO:0000256" key="2">
    <source>
        <dbReference type="ARBA" id="ARBA00022448"/>
    </source>
</evidence>
<evidence type="ECO:0000256" key="3">
    <source>
        <dbReference type="ARBA" id="ARBA00022483"/>
    </source>
</evidence>
<name>A0A1G4KJP3_9SACH</name>
<dbReference type="EMBL" id="LT598468">
    <property type="protein sequence ID" value="SCV04703.1"/>
    <property type="molecule type" value="Genomic_DNA"/>
</dbReference>
<dbReference type="Pfam" id="PF20667">
    <property type="entry name" value="Sec10_N"/>
    <property type="match status" value="1"/>
</dbReference>
<keyword evidence="8" id="KW-1185">Reference proteome</keyword>
<dbReference type="GO" id="GO:0000145">
    <property type="term" value="C:exocyst"/>
    <property type="evidence" value="ECO:0007669"/>
    <property type="project" value="TreeGrafter"/>
</dbReference>